<dbReference type="Proteomes" id="UP000504607">
    <property type="component" value="Chromosome 7"/>
</dbReference>
<gene>
    <name evidence="2" type="primary">LOC105049254</name>
</gene>
<dbReference type="OrthoDB" id="1894296at2759"/>
<dbReference type="PANTHER" id="PTHR36388:SF1">
    <property type="entry name" value="OS02G0469000 PROTEIN"/>
    <property type="match status" value="1"/>
</dbReference>
<dbReference type="PANTHER" id="PTHR36388">
    <property type="entry name" value="OS02G0469000 PROTEIN"/>
    <property type="match status" value="1"/>
</dbReference>
<protein>
    <submittedName>
        <fullName evidence="2">Uncharacterized protein LOC105049254 isoform X1</fullName>
    </submittedName>
</protein>
<keyword evidence="1" id="KW-1185">Reference proteome</keyword>
<evidence type="ECO:0000313" key="1">
    <source>
        <dbReference type="Proteomes" id="UP000504607"/>
    </source>
</evidence>
<sequence>MYSLGDVITRYTTKEFCFMAEEGDDISALLSEPSGSDEVIELSDAISTMLSLSTKSDDKAEELSPEEAAWVDSCLVSNPELSDDKWSELRDALLDTLSAYPTSYETPSAANVDGTPDELKESKDECAYTGEEAEPTLIHVKGHHLAGDIQRDGAADVEASVDFQENIESRENIFKVWDLKTQSPDEEDDDELIKQLKKLLTGGSLQDLSQPLDDPSTALSQEKVDELVASMDDLSLETCNESKV</sequence>
<evidence type="ECO:0000313" key="2">
    <source>
        <dbReference type="RefSeq" id="XP_029121636.1"/>
    </source>
</evidence>
<organism evidence="1 2">
    <name type="scientific">Elaeis guineensis var. tenera</name>
    <name type="common">Oil palm</name>
    <dbReference type="NCBI Taxonomy" id="51953"/>
    <lineage>
        <taxon>Eukaryota</taxon>
        <taxon>Viridiplantae</taxon>
        <taxon>Streptophyta</taxon>
        <taxon>Embryophyta</taxon>
        <taxon>Tracheophyta</taxon>
        <taxon>Spermatophyta</taxon>
        <taxon>Magnoliopsida</taxon>
        <taxon>Liliopsida</taxon>
        <taxon>Arecaceae</taxon>
        <taxon>Arecoideae</taxon>
        <taxon>Cocoseae</taxon>
        <taxon>Elaeidinae</taxon>
        <taxon>Elaeis</taxon>
    </lineage>
</organism>
<accession>A0A8N4F724</accession>
<proteinExistence type="predicted"/>
<dbReference type="AlphaFoldDB" id="A0A8N4F724"/>
<name>A0A8N4F724_ELAGV</name>
<dbReference type="RefSeq" id="XP_029121636.1">
    <property type="nucleotide sequence ID" value="XM_029265803.1"/>
</dbReference>
<reference evidence="2" key="1">
    <citation type="submission" date="2025-08" db="UniProtKB">
        <authorList>
            <consortium name="RefSeq"/>
        </authorList>
    </citation>
    <scope>IDENTIFICATION</scope>
</reference>